<gene>
    <name evidence="2" type="ORF">ESP70_014160</name>
</gene>
<dbReference type="AlphaFoldDB" id="A0A5M4FA82"/>
<dbReference type="Pfam" id="PF16955">
    <property type="entry name" value="OFeT_1"/>
    <property type="match status" value="1"/>
</dbReference>
<organism evidence="2 3">
    <name type="scientific">Aeromicrobium ginsengisoli</name>
    <dbReference type="NCBI Taxonomy" id="363867"/>
    <lineage>
        <taxon>Bacteria</taxon>
        <taxon>Bacillati</taxon>
        <taxon>Actinomycetota</taxon>
        <taxon>Actinomycetes</taxon>
        <taxon>Propionibacteriales</taxon>
        <taxon>Nocardioidaceae</taxon>
        <taxon>Aeromicrobium</taxon>
    </lineage>
</organism>
<comment type="caution">
    <text evidence="2">The sequence shown here is derived from an EMBL/GenBank/DDBJ whole genome shotgun (WGS) entry which is preliminary data.</text>
</comment>
<name>A0A5M4FA82_9ACTN</name>
<feature type="transmembrane region" description="Helical" evidence="1">
    <location>
        <begin position="156"/>
        <end position="178"/>
    </location>
</feature>
<dbReference type="Proteomes" id="UP000380867">
    <property type="component" value="Unassembled WGS sequence"/>
</dbReference>
<keyword evidence="1" id="KW-0812">Transmembrane</keyword>
<evidence type="ECO:0000313" key="2">
    <source>
        <dbReference type="EMBL" id="KAA1395306.1"/>
    </source>
</evidence>
<dbReference type="InterPro" id="IPR031594">
    <property type="entry name" value="OFeT_1"/>
</dbReference>
<feature type="transmembrane region" description="Helical" evidence="1">
    <location>
        <begin position="227"/>
        <end position="247"/>
    </location>
</feature>
<dbReference type="EMBL" id="SDPQ02000003">
    <property type="protein sequence ID" value="KAA1395306.1"/>
    <property type="molecule type" value="Genomic_DNA"/>
</dbReference>
<evidence type="ECO:0000256" key="1">
    <source>
        <dbReference type="SAM" id="Phobius"/>
    </source>
</evidence>
<sequence>MDGTTTALVSAVFVASLVEFVEAFTIVLAMGVTRGWRSAIAGTVAALIALTAFTAVLGVAISTWLSESLLQLTIGTLLLIFGLQWLRKACLRASGLKALHDEDEEFAEQTQAAREADRTTYAGIDLFGFMVSFKGVFLEGVEVVFIVVTFGLSADALGMAIAGAVVAGIIVIALGVALRKPLSRIPENTLKYGVGVMLASFGTYWAVEGVGWFRDGEESLHWPGGKVALIVLIAAWFAVTRLVIAGLSRPRTSAPTEAAA</sequence>
<proteinExistence type="predicted"/>
<feature type="transmembrane region" description="Helical" evidence="1">
    <location>
        <begin position="6"/>
        <end position="32"/>
    </location>
</feature>
<dbReference type="RefSeq" id="WP_149689972.1">
    <property type="nucleotide sequence ID" value="NZ_SDPQ02000003.1"/>
</dbReference>
<keyword evidence="1" id="KW-0472">Membrane</keyword>
<feature type="transmembrane region" description="Helical" evidence="1">
    <location>
        <begin position="190"/>
        <end position="207"/>
    </location>
</feature>
<reference evidence="2" key="1">
    <citation type="submission" date="2019-09" db="EMBL/GenBank/DDBJ databases">
        <authorList>
            <person name="Li J."/>
        </authorList>
    </citation>
    <scope>NUCLEOTIDE SEQUENCE [LARGE SCALE GENOMIC DNA]</scope>
    <source>
        <strain evidence="2">JCM 14732</strain>
    </source>
</reference>
<keyword evidence="3" id="KW-1185">Reference proteome</keyword>
<dbReference type="OrthoDB" id="571245at2"/>
<protein>
    <submittedName>
        <fullName evidence="2">Uncharacterized protein</fullName>
    </submittedName>
</protein>
<feature type="transmembrane region" description="Helical" evidence="1">
    <location>
        <begin position="68"/>
        <end position="86"/>
    </location>
</feature>
<feature type="transmembrane region" description="Helical" evidence="1">
    <location>
        <begin position="39"/>
        <end position="62"/>
    </location>
</feature>
<evidence type="ECO:0000313" key="3">
    <source>
        <dbReference type="Proteomes" id="UP000380867"/>
    </source>
</evidence>
<accession>A0A5M4FA82</accession>
<keyword evidence="1" id="KW-1133">Transmembrane helix</keyword>